<reference evidence="2 3" key="1">
    <citation type="journal article" date="2021" name="Comput. Struct. Biotechnol. J.">
        <title>De novo genome assembly of the potent medicinal plant Rehmannia glutinosa using nanopore technology.</title>
        <authorList>
            <person name="Ma L."/>
            <person name="Dong C."/>
            <person name="Song C."/>
            <person name="Wang X."/>
            <person name="Zheng X."/>
            <person name="Niu Y."/>
            <person name="Chen S."/>
            <person name="Feng W."/>
        </authorList>
    </citation>
    <scope>NUCLEOTIDE SEQUENCE [LARGE SCALE GENOMIC DNA]</scope>
    <source>
        <strain evidence="2">DH-2019</strain>
    </source>
</reference>
<protein>
    <recommendedName>
        <fullName evidence="1">Reverse transcriptase domain-containing protein</fullName>
    </recommendedName>
</protein>
<dbReference type="EMBL" id="JABTTQ020000010">
    <property type="protein sequence ID" value="KAK6147269.1"/>
    <property type="molecule type" value="Genomic_DNA"/>
</dbReference>
<dbReference type="Pfam" id="PF00078">
    <property type="entry name" value="RVT_1"/>
    <property type="match status" value="1"/>
</dbReference>
<sequence length="429" mass="49704">MGYSATPPGPFLGFRASIDDCGLIDLGMIGYPFTWEIGRGTVNWVEERLDRCLATQSWYNLFPNCKVWNLEASMSDHSPIFLELGLQFRIKRVKRFRFENSWLREGECRNIVSNGWNKGVTESLQGKIATCGEELFKWGEMLKNSFNQRIKEARRRMNLFRSGRDEYSIGEFKKAQREYNLLLAQREDFWKQRAKLFWLKGGDANTRYFHTVASTRKRHNTITRLKNQAGTWITWDSGLGSHMVNYFVDIYSSTRCDLDPILQCVEQKVSLQQNEALQEPFTELEIKEALFAMFPDKSPGPDGMNPAFFQKFWDITGRDLVSSCLRFMNSCAFPEGFNDTMLVLIPKKNSPEYITDLRPIALCNVAYKVVSKVLANRLKAILPNIISETQSAFVPRRLISDNIMVAFEINHFLKRKRQGNEGWQLVRLT</sequence>
<dbReference type="SUPFAM" id="SSF56219">
    <property type="entry name" value="DNase I-like"/>
    <property type="match status" value="1"/>
</dbReference>
<comment type="caution">
    <text evidence="2">The sequence shown here is derived from an EMBL/GenBank/DDBJ whole genome shotgun (WGS) entry which is preliminary data.</text>
</comment>
<accession>A0ABR0WLM8</accession>
<dbReference type="InterPro" id="IPR036691">
    <property type="entry name" value="Endo/exonu/phosph_ase_sf"/>
</dbReference>
<dbReference type="Gene3D" id="3.60.10.10">
    <property type="entry name" value="Endonuclease/exonuclease/phosphatase"/>
    <property type="match status" value="1"/>
</dbReference>
<evidence type="ECO:0000313" key="2">
    <source>
        <dbReference type="EMBL" id="KAK6147269.1"/>
    </source>
</evidence>
<gene>
    <name evidence="2" type="ORF">DH2020_018181</name>
</gene>
<proteinExistence type="predicted"/>
<feature type="domain" description="Reverse transcriptase" evidence="1">
    <location>
        <begin position="345"/>
        <end position="416"/>
    </location>
</feature>
<dbReference type="InterPro" id="IPR000477">
    <property type="entry name" value="RT_dom"/>
</dbReference>
<dbReference type="InterPro" id="IPR052343">
    <property type="entry name" value="Retrotransposon-Effector_Assoc"/>
</dbReference>
<organism evidence="2 3">
    <name type="scientific">Rehmannia glutinosa</name>
    <name type="common">Chinese foxglove</name>
    <dbReference type="NCBI Taxonomy" id="99300"/>
    <lineage>
        <taxon>Eukaryota</taxon>
        <taxon>Viridiplantae</taxon>
        <taxon>Streptophyta</taxon>
        <taxon>Embryophyta</taxon>
        <taxon>Tracheophyta</taxon>
        <taxon>Spermatophyta</taxon>
        <taxon>Magnoliopsida</taxon>
        <taxon>eudicotyledons</taxon>
        <taxon>Gunneridae</taxon>
        <taxon>Pentapetalae</taxon>
        <taxon>asterids</taxon>
        <taxon>lamiids</taxon>
        <taxon>Lamiales</taxon>
        <taxon>Orobanchaceae</taxon>
        <taxon>Rehmannieae</taxon>
        <taxon>Rehmannia</taxon>
    </lineage>
</organism>
<name>A0ABR0WLM8_REHGL</name>
<evidence type="ECO:0000259" key="1">
    <source>
        <dbReference type="Pfam" id="PF00078"/>
    </source>
</evidence>
<dbReference type="PANTHER" id="PTHR46890">
    <property type="entry name" value="NON-LTR RETROLELEMENT REVERSE TRANSCRIPTASE-LIKE PROTEIN-RELATED"/>
    <property type="match status" value="1"/>
</dbReference>
<dbReference type="PANTHER" id="PTHR46890:SF48">
    <property type="entry name" value="RNA-DIRECTED DNA POLYMERASE"/>
    <property type="match status" value="1"/>
</dbReference>
<keyword evidence="3" id="KW-1185">Reference proteome</keyword>
<evidence type="ECO:0000313" key="3">
    <source>
        <dbReference type="Proteomes" id="UP001318860"/>
    </source>
</evidence>
<dbReference type="Proteomes" id="UP001318860">
    <property type="component" value="Unassembled WGS sequence"/>
</dbReference>